<sequence>MKKLFLLAFVLCAGFSVQAQEDTWKQRAESFTQLYALASELNDVTENVVAQGSVVSVVKKDGTISIEQKLDPSKPKEKKFYNYNLLTSTGKIVPLDLKNSERVIESFYSKLLQLKESLRVNYDQDVDKILGDLFN</sequence>
<accession>A0ABW5AX94</accession>
<dbReference type="RefSeq" id="WP_378319501.1">
    <property type="nucleotide sequence ID" value="NZ_JBHUHY010000003.1"/>
</dbReference>
<protein>
    <recommendedName>
        <fullName evidence="4">DUF4468 domain-containing protein</fullName>
    </recommendedName>
</protein>
<dbReference type="EMBL" id="JBHUHY010000003">
    <property type="protein sequence ID" value="MFD2186527.1"/>
    <property type="molecule type" value="Genomic_DNA"/>
</dbReference>
<dbReference type="Proteomes" id="UP001597344">
    <property type="component" value="Unassembled WGS sequence"/>
</dbReference>
<name>A0ABW5AX94_9FLAO</name>
<feature type="signal peptide" evidence="1">
    <location>
        <begin position="1"/>
        <end position="19"/>
    </location>
</feature>
<evidence type="ECO:0008006" key="4">
    <source>
        <dbReference type="Google" id="ProtNLM"/>
    </source>
</evidence>
<proteinExistence type="predicted"/>
<reference evidence="3" key="1">
    <citation type="journal article" date="2019" name="Int. J. Syst. Evol. Microbiol.">
        <title>The Global Catalogue of Microorganisms (GCM) 10K type strain sequencing project: providing services to taxonomists for standard genome sequencing and annotation.</title>
        <authorList>
            <consortium name="The Broad Institute Genomics Platform"/>
            <consortium name="The Broad Institute Genome Sequencing Center for Infectious Disease"/>
            <person name="Wu L."/>
            <person name="Ma J."/>
        </authorList>
    </citation>
    <scope>NUCLEOTIDE SEQUENCE [LARGE SCALE GENOMIC DNA]</scope>
    <source>
        <strain evidence="3">DT92</strain>
    </source>
</reference>
<keyword evidence="3" id="KW-1185">Reference proteome</keyword>
<gene>
    <name evidence="2" type="ORF">ACFSJT_06960</name>
</gene>
<organism evidence="2 3">
    <name type="scientific">Aquimarina celericrescens</name>
    <dbReference type="NCBI Taxonomy" id="1964542"/>
    <lineage>
        <taxon>Bacteria</taxon>
        <taxon>Pseudomonadati</taxon>
        <taxon>Bacteroidota</taxon>
        <taxon>Flavobacteriia</taxon>
        <taxon>Flavobacteriales</taxon>
        <taxon>Flavobacteriaceae</taxon>
        <taxon>Aquimarina</taxon>
    </lineage>
</organism>
<evidence type="ECO:0000256" key="1">
    <source>
        <dbReference type="SAM" id="SignalP"/>
    </source>
</evidence>
<comment type="caution">
    <text evidence="2">The sequence shown here is derived from an EMBL/GenBank/DDBJ whole genome shotgun (WGS) entry which is preliminary data.</text>
</comment>
<feature type="chain" id="PRO_5046087299" description="DUF4468 domain-containing protein" evidence="1">
    <location>
        <begin position="20"/>
        <end position="135"/>
    </location>
</feature>
<evidence type="ECO:0000313" key="2">
    <source>
        <dbReference type="EMBL" id="MFD2186527.1"/>
    </source>
</evidence>
<keyword evidence="1" id="KW-0732">Signal</keyword>
<evidence type="ECO:0000313" key="3">
    <source>
        <dbReference type="Proteomes" id="UP001597344"/>
    </source>
</evidence>